<organism evidence="1 2">
    <name type="scientific">Ferranicluibacter rubi</name>
    <dbReference type="NCBI Taxonomy" id="2715133"/>
    <lineage>
        <taxon>Bacteria</taxon>
        <taxon>Pseudomonadati</taxon>
        <taxon>Pseudomonadota</taxon>
        <taxon>Alphaproteobacteria</taxon>
        <taxon>Hyphomicrobiales</taxon>
        <taxon>Rhizobiaceae</taxon>
        <taxon>Ferranicluibacter</taxon>
    </lineage>
</organism>
<sequence>MLKAKTDPRIAAKPLKIVLSPHFRRDLYFKGKPHLEEPFLDIFLAIQNGTPLPKWAYRRDIDTTDDALLRREGIMHLHLGSQGSNELLFLLQFEAHVTLLEISDHRHFQTDPPGTLLVRLHEAKVAAYHAHLAEEEAAATGRLELEAAKKRHVLMKAVKAGIKPQKP</sequence>
<evidence type="ECO:0000313" key="2">
    <source>
        <dbReference type="Proteomes" id="UP001155840"/>
    </source>
</evidence>
<keyword evidence="2" id="KW-1185">Reference proteome</keyword>
<protein>
    <submittedName>
        <fullName evidence="1">Uncharacterized protein</fullName>
    </submittedName>
</protein>
<reference evidence="1" key="1">
    <citation type="submission" date="2020-03" db="EMBL/GenBank/DDBJ databases">
        <title>Ferranicluibacter endophyticum gen. nov., sp. nov., a new genus isolated from Rubus ulmifolius Schott. stem.</title>
        <authorList>
            <person name="Roca-Couso R."/>
            <person name="Flores-Felix J.D."/>
            <person name="Igual J.M."/>
            <person name="Rivas R."/>
        </authorList>
    </citation>
    <scope>NUCLEOTIDE SEQUENCE</scope>
    <source>
        <strain evidence="1">CRRU44</strain>
    </source>
</reference>
<evidence type="ECO:0000313" key="1">
    <source>
        <dbReference type="EMBL" id="NHT78631.1"/>
    </source>
</evidence>
<dbReference type="RefSeq" id="WP_167130864.1">
    <property type="nucleotide sequence ID" value="NZ_JAANCM010000017.1"/>
</dbReference>
<dbReference type="Proteomes" id="UP001155840">
    <property type="component" value="Unassembled WGS sequence"/>
</dbReference>
<accession>A0AA43ZLH5</accession>
<comment type="caution">
    <text evidence="1">The sequence shown here is derived from an EMBL/GenBank/DDBJ whole genome shotgun (WGS) entry which is preliminary data.</text>
</comment>
<dbReference type="EMBL" id="JAANCM010000017">
    <property type="protein sequence ID" value="NHT78631.1"/>
    <property type="molecule type" value="Genomic_DNA"/>
</dbReference>
<name>A0AA43ZLH5_9HYPH</name>
<gene>
    <name evidence="1" type="ORF">G8E10_23305</name>
</gene>
<dbReference type="AlphaFoldDB" id="A0AA43ZLH5"/>
<proteinExistence type="predicted"/>